<dbReference type="GO" id="GO:0016832">
    <property type="term" value="F:aldehyde-lyase activity"/>
    <property type="evidence" value="ECO:0007669"/>
    <property type="project" value="TreeGrafter"/>
</dbReference>
<name>A0A1I0CYQ3_9FIRM</name>
<evidence type="ECO:0000259" key="3">
    <source>
        <dbReference type="SMART" id="SM01007"/>
    </source>
</evidence>
<reference evidence="4 5" key="1">
    <citation type="submission" date="2016-10" db="EMBL/GenBank/DDBJ databases">
        <authorList>
            <person name="de Groot N.N."/>
        </authorList>
    </citation>
    <scope>NUCLEOTIDE SEQUENCE [LARGE SCALE GENOMIC DNA]</scope>
    <source>
        <strain evidence="4 5">DSM 18979</strain>
    </source>
</reference>
<evidence type="ECO:0000256" key="1">
    <source>
        <dbReference type="ARBA" id="ARBA00022723"/>
    </source>
</evidence>
<evidence type="ECO:0000313" key="5">
    <source>
        <dbReference type="Proteomes" id="UP000199568"/>
    </source>
</evidence>
<keyword evidence="1" id="KW-0479">Metal-binding</keyword>
<dbReference type="RefSeq" id="WP_090442618.1">
    <property type="nucleotide sequence ID" value="NZ_FOHU01000006.1"/>
</dbReference>
<keyword evidence="5" id="KW-1185">Reference proteome</keyword>
<evidence type="ECO:0000256" key="2">
    <source>
        <dbReference type="ARBA" id="ARBA00023239"/>
    </source>
</evidence>
<dbReference type="InterPro" id="IPR036409">
    <property type="entry name" value="Aldolase_II/adducin_N_sf"/>
</dbReference>
<dbReference type="PANTHER" id="PTHR22789">
    <property type="entry name" value="FUCULOSE PHOSPHATE ALDOLASE"/>
    <property type="match status" value="1"/>
</dbReference>
<dbReference type="EMBL" id="FOHU01000006">
    <property type="protein sequence ID" value="SET24996.1"/>
    <property type="molecule type" value="Genomic_DNA"/>
</dbReference>
<dbReference type="SMART" id="SM01007">
    <property type="entry name" value="Aldolase_II"/>
    <property type="match status" value="1"/>
</dbReference>
<dbReference type="GO" id="GO:0005829">
    <property type="term" value="C:cytosol"/>
    <property type="evidence" value="ECO:0007669"/>
    <property type="project" value="TreeGrafter"/>
</dbReference>
<dbReference type="Pfam" id="PF00596">
    <property type="entry name" value="Aldolase_II"/>
    <property type="match status" value="1"/>
</dbReference>
<keyword evidence="2" id="KW-0456">Lyase</keyword>
<sequence length="260" mass="28737">MNNSYSSFQIKKQICDIGRRMYDREFVAANDGNISVRVSENEVWTTPTGVSKGFMTPDMMVKVDLNGKVLQGTHKPSSELKMHLKVYKEKPEVKAVVHAHPLTATALATAGIPLDRALLPEAVITLGIVPISQYATPSTDEVPESIAAYIKDYNAVLLANHGALTWGRDIFEAYYRMETVEFYSKIILTTQLIGHANELPCNKVGDLLKIREKMGITGITPSANCSIEPEEPKEVKASPQDMEYIAQKVTEAVLKKLNLG</sequence>
<dbReference type="GO" id="GO:0019323">
    <property type="term" value="P:pentose catabolic process"/>
    <property type="evidence" value="ECO:0007669"/>
    <property type="project" value="TreeGrafter"/>
</dbReference>
<dbReference type="OrthoDB" id="9794581at2"/>
<dbReference type="Proteomes" id="UP000199568">
    <property type="component" value="Unassembled WGS sequence"/>
</dbReference>
<dbReference type="SUPFAM" id="SSF53639">
    <property type="entry name" value="AraD/HMP-PK domain-like"/>
    <property type="match status" value="1"/>
</dbReference>
<dbReference type="InterPro" id="IPR050197">
    <property type="entry name" value="Aldolase_class_II_sugar_metab"/>
</dbReference>
<dbReference type="GO" id="GO:0046872">
    <property type="term" value="F:metal ion binding"/>
    <property type="evidence" value="ECO:0007669"/>
    <property type="project" value="UniProtKB-KW"/>
</dbReference>
<dbReference type="AlphaFoldDB" id="A0A1I0CYQ3"/>
<organism evidence="4 5">
    <name type="scientific">Natronincola peptidivorans</name>
    <dbReference type="NCBI Taxonomy" id="426128"/>
    <lineage>
        <taxon>Bacteria</taxon>
        <taxon>Bacillati</taxon>
        <taxon>Bacillota</taxon>
        <taxon>Clostridia</taxon>
        <taxon>Peptostreptococcales</taxon>
        <taxon>Natronincolaceae</taxon>
        <taxon>Natronincola</taxon>
    </lineage>
</organism>
<gene>
    <name evidence="4" type="ORF">SAMN05660297_01830</name>
</gene>
<dbReference type="Gene3D" id="3.40.225.10">
    <property type="entry name" value="Class II aldolase/adducin N-terminal domain"/>
    <property type="match status" value="1"/>
</dbReference>
<feature type="domain" description="Class II aldolase/adducin N-terminal" evidence="3">
    <location>
        <begin position="12"/>
        <end position="188"/>
    </location>
</feature>
<accession>A0A1I0CYQ3</accession>
<proteinExistence type="predicted"/>
<dbReference type="PANTHER" id="PTHR22789:SF0">
    <property type="entry name" value="3-OXO-TETRONATE 4-PHOSPHATE DECARBOXYLASE-RELATED"/>
    <property type="match status" value="1"/>
</dbReference>
<dbReference type="InterPro" id="IPR001303">
    <property type="entry name" value="Aldolase_II/adducin_N"/>
</dbReference>
<dbReference type="STRING" id="426128.SAMN05660297_01830"/>
<evidence type="ECO:0000313" key="4">
    <source>
        <dbReference type="EMBL" id="SET24996.1"/>
    </source>
</evidence>
<protein>
    <submittedName>
        <fullName evidence="4">L-fuculose-phosphate aldolase</fullName>
    </submittedName>
</protein>